<name>A0A6V8NZN8_9ACTN</name>
<dbReference type="Proteomes" id="UP000543224">
    <property type="component" value="Unassembled WGS sequence"/>
</dbReference>
<evidence type="ECO:0000313" key="1">
    <source>
        <dbReference type="EMBL" id="GFP24874.1"/>
    </source>
</evidence>
<proteinExistence type="predicted"/>
<reference evidence="1 2" key="1">
    <citation type="journal article" date="2020" name="Front. Microbiol.">
        <title>Single-cell genomics of novel Actinobacteria with the Wood-Ljungdahl pathway discovered in a serpentinizing system.</title>
        <authorList>
            <person name="Merino N."/>
            <person name="Kawai M."/>
            <person name="Boyd E.S."/>
            <person name="Colman D.R."/>
            <person name="McGlynn S.E."/>
            <person name="Nealson K.H."/>
            <person name="Kurokawa K."/>
            <person name="Hongoh Y."/>
        </authorList>
    </citation>
    <scope>NUCLEOTIDE SEQUENCE [LARGE SCALE GENOMIC DNA]</scope>
    <source>
        <strain evidence="1 2">S25</strain>
    </source>
</reference>
<comment type="caution">
    <text evidence="1">The sequence shown here is derived from an EMBL/GenBank/DDBJ whole genome shotgun (WGS) entry which is preliminary data.</text>
</comment>
<organism evidence="1 2">
    <name type="scientific">Candidatus Hakubella thermalkaliphila</name>
    <dbReference type="NCBI Taxonomy" id="2754717"/>
    <lineage>
        <taxon>Bacteria</taxon>
        <taxon>Bacillati</taxon>
        <taxon>Actinomycetota</taxon>
        <taxon>Actinomycetota incertae sedis</taxon>
        <taxon>Candidatus Hakubellales</taxon>
        <taxon>Candidatus Hakubellaceae</taxon>
        <taxon>Candidatus Hakubella</taxon>
    </lineage>
</organism>
<protein>
    <submittedName>
        <fullName evidence="1">Uncharacterized protein</fullName>
    </submittedName>
</protein>
<evidence type="ECO:0000313" key="2">
    <source>
        <dbReference type="Proteomes" id="UP000543224"/>
    </source>
</evidence>
<gene>
    <name evidence="1" type="ORF">HKBW3S25_00312</name>
</gene>
<dbReference type="EMBL" id="BLRX01000021">
    <property type="protein sequence ID" value="GFP24874.1"/>
    <property type="molecule type" value="Genomic_DNA"/>
</dbReference>
<accession>A0A6V8NZN8</accession>
<sequence>MAHIIQRTLPSISQKAEALWIAKDKVRYKRWVEHMERLEHNRWHEAMQKK</sequence>
<dbReference type="AlphaFoldDB" id="A0A6V8NZN8"/>